<evidence type="ECO:0000256" key="1">
    <source>
        <dbReference type="SAM" id="SignalP"/>
    </source>
</evidence>
<sequence>MDYGKDLPPLTLSSTSVSCLVTLIPVLVSMTTHGEVPSYEDETDKPAWWPSDIQWRNPKFYVQDADKKDGGLKVLRKLVYSCYSYHGVEDLLCRLDETPISDSEP</sequence>
<organism evidence="3">
    <name type="scientific">Arion vulgaris</name>
    <dbReference type="NCBI Taxonomy" id="1028688"/>
    <lineage>
        <taxon>Eukaryota</taxon>
        <taxon>Metazoa</taxon>
        <taxon>Spiralia</taxon>
        <taxon>Lophotrochozoa</taxon>
        <taxon>Mollusca</taxon>
        <taxon>Gastropoda</taxon>
        <taxon>Heterobranchia</taxon>
        <taxon>Euthyneura</taxon>
        <taxon>Panpulmonata</taxon>
        <taxon>Eupulmonata</taxon>
        <taxon>Stylommatophora</taxon>
        <taxon>Helicina</taxon>
        <taxon>Arionoidea</taxon>
        <taxon>Arionidae</taxon>
        <taxon>Arion</taxon>
    </lineage>
</organism>
<keyword evidence="1" id="KW-0732">Signal</keyword>
<name>A0A0B6YSQ3_9EUPU</name>
<dbReference type="Pfam" id="PF10491">
    <property type="entry name" value="Nrf1_DNA-bind"/>
    <property type="match status" value="1"/>
</dbReference>
<protein>
    <recommendedName>
        <fullName evidence="2">Nuclear respiratory factor 1 NLS/DNA-binding dimerisation domain-containing protein</fullName>
    </recommendedName>
</protein>
<evidence type="ECO:0000313" key="3">
    <source>
        <dbReference type="EMBL" id="CEK59289.1"/>
    </source>
</evidence>
<gene>
    <name evidence="3" type="primary">ORF35816</name>
</gene>
<feature type="signal peptide" evidence="1">
    <location>
        <begin position="1"/>
        <end position="34"/>
    </location>
</feature>
<proteinExistence type="predicted"/>
<feature type="domain" description="Nuclear respiratory factor 1 NLS/DNA-binding dimerisation" evidence="2">
    <location>
        <begin position="19"/>
        <end position="94"/>
    </location>
</feature>
<reference evidence="3" key="1">
    <citation type="submission" date="2014-12" db="EMBL/GenBank/DDBJ databases">
        <title>Insight into the proteome of Arion vulgaris.</title>
        <authorList>
            <person name="Aradska J."/>
            <person name="Bulat T."/>
            <person name="Smidak R."/>
            <person name="Sarate P."/>
            <person name="Gangsoo J."/>
            <person name="Sialana F."/>
            <person name="Bilban M."/>
            <person name="Lubec G."/>
        </authorList>
    </citation>
    <scope>NUCLEOTIDE SEQUENCE</scope>
    <source>
        <tissue evidence="3">Skin</tissue>
    </source>
</reference>
<feature type="non-terminal residue" evidence="3">
    <location>
        <position position="105"/>
    </location>
</feature>
<dbReference type="AlphaFoldDB" id="A0A0B6YSQ3"/>
<dbReference type="PROSITE" id="PS51257">
    <property type="entry name" value="PROKAR_LIPOPROTEIN"/>
    <property type="match status" value="1"/>
</dbReference>
<evidence type="ECO:0000259" key="2">
    <source>
        <dbReference type="Pfam" id="PF10491"/>
    </source>
</evidence>
<dbReference type="InterPro" id="IPR019525">
    <property type="entry name" value="Nrf1_NLS/DNA-bd_dimer"/>
</dbReference>
<dbReference type="EMBL" id="HACG01012424">
    <property type="protein sequence ID" value="CEK59289.1"/>
    <property type="molecule type" value="Transcribed_RNA"/>
</dbReference>
<accession>A0A0B6YSQ3</accession>
<feature type="chain" id="PRO_5002123569" description="Nuclear respiratory factor 1 NLS/DNA-binding dimerisation domain-containing protein" evidence="1">
    <location>
        <begin position="35"/>
        <end position="105"/>
    </location>
</feature>